<keyword evidence="3 5" id="KW-0863">Zinc-finger</keyword>
<keyword evidence="1" id="KW-0479">Metal-binding</keyword>
<accession>A0A7R9L966</accession>
<evidence type="ECO:0000256" key="2">
    <source>
        <dbReference type="ARBA" id="ARBA00022737"/>
    </source>
</evidence>
<feature type="domain" description="C2H2-type" evidence="7">
    <location>
        <begin position="50"/>
        <end position="77"/>
    </location>
</feature>
<dbReference type="EMBL" id="OC914909">
    <property type="protein sequence ID" value="CAD7637408.1"/>
    <property type="molecule type" value="Genomic_DNA"/>
</dbReference>
<dbReference type="GO" id="GO:0008270">
    <property type="term" value="F:zinc ion binding"/>
    <property type="evidence" value="ECO:0007669"/>
    <property type="project" value="UniProtKB-KW"/>
</dbReference>
<dbReference type="InterPro" id="IPR013087">
    <property type="entry name" value="Znf_C2H2_type"/>
</dbReference>
<protein>
    <recommendedName>
        <fullName evidence="7">C2H2-type domain-containing protein</fullName>
    </recommendedName>
</protein>
<keyword evidence="9" id="KW-1185">Reference proteome</keyword>
<evidence type="ECO:0000256" key="6">
    <source>
        <dbReference type="SAM" id="MobiDB-lite"/>
    </source>
</evidence>
<feature type="region of interest" description="Disordered" evidence="6">
    <location>
        <begin position="1"/>
        <end position="22"/>
    </location>
</feature>
<evidence type="ECO:0000256" key="1">
    <source>
        <dbReference type="ARBA" id="ARBA00022723"/>
    </source>
</evidence>
<keyword evidence="4" id="KW-0862">Zinc</keyword>
<dbReference type="AlphaFoldDB" id="A0A7R9L966"/>
<evidence type="ECO:0000256" key="5">
    <source>
        <dbReference type="PROSITE-ProRule" id="PRU00042"/>
    </source>
</evidence>
<evidence type="ECO:0000256" key="4">
    <source>
        <dbReference type="ARBA" id="ARBA00022833"/>
    </source>
</evidence>
<dbReference type="EMBL" id="CAJPVJ010000084">
    <property type="protein sequence ID" value="CAG2160461.1"/>
    <property type="molecule type" value="Genomic_DNA"/>
</dbReference>
<dbReference type="OrthoDB" id="3437960at2759"/>
<dbReference type="Proteomes" id="UP000728032">
    <property type="component" value="Unassembled WGS sequence"/>
</dbReference>
<dbReference type="InterPro" id="IPR036236">
    <property type="entry name" value="Znf_C2H2_sf"/>
</dbReference>
<sequence length="77" mass="8522">MKCQPLGINNTESTGSCDETRKMTSERKKITIAKDCMALSRFIAHKVKPHACQLCSKSFPTPGDLKSHIALNPLIHI</sequence>
<dbReference type="Gene3D" id="3.30.160.60">
    <property type="entry name" value="Classic Zinc Finger"/>
    <property type="match status" value="1"/>
</dbReference>
<evidence type="ECO:0000313" key="9">
    <source>
        <dbReference type="Proteomes" id="UP000728032"/>
    </source>
</evidence>
<proteinExistence type="predicted"/>
<reference evidence="8" key="1">
    <citation type="submission" date="2020-11" db="EMBL/GenBank/DDBJ databases">
        <authorList>
            <person name="Tran Van P."/>
        </authorList>
    </citation>
    <scope>NUCLEOTIDE SEQUENCE</scope>
</reference>
<keyword evidence="2" id="KW-0677">Repeat</keyword>
<evidence type="ECO:0000259" key="7">
    <source>
        <dbReference type="PROSITE" id="PS50157"/>
    </source>
</evidence>
<feature type="compositionally biased region" description="Polar residues" evidence="6">
    <location>
        <begin position="7"/>
        <end position="17"/>
    </location>
</feature>
<dbReference type="PROSITE" id="PS50157">
    <property type="entry name" value="ZINC_FINGER_C2H2_2"/>
    <property type="match status" value="1"/>
</dbReference>
<dbReference type="SUPFAM" id="SSF57667">
    <property type="entry name" value="beta-beta-alpha zinc fingers"/>
    <property type="match status" value="1"/>
</dbReference>
<evidence type="ECO:0000313" key="8">
    <source>
        <dbReference type="EMBL" id="CAD7637408.1"/>
    </source>
</evidence>
<organism evidence="8">
    <name type="scientific">Oppiella nova</name>
    <dbReference type="NCBI Taxonomy" id="334625"/>
    <lineage>
        <taxon>Eukaryota</taxon>
        <taxon>Metazoa</taxon>
        <taxon>Ecdysozoa</taxon>
        <taxon>Arthropoda</taxon>
        <taxon>Chelicerata</taxon>
        <taxon>Arachnida</taxon>
        <taxon>Acari</taxon>
        <taxon>Acariformes</taxon>
        <taxon>Sarcoptiformes</taxon>
        <taxon>Oribatida</taxon>
        <taxon>Brachypylina</taxon>
        <taxon>Oppioidea</taxon>
        <taxon>Oppiidae</taxon>
        <taxon>Oppiella</taxon>
    </lineage>
</organism>
<evidence type="ECO:0000256" key="3">
    <source>
        <dbReference type="ARBA" id="ARBA00022771"/>
    </source>
</evidence>
<dbReference type="FunFam" id="3.30.160.60:FF:000100">
    <property type="entry name" value="Zinc finger 45-like"/>
    <property type="match status" value="1"/>
</dbReference>
<name>A0A7R9L966_9ACAR</name>
<gene>
    <name evidence="8" type="ORF">ONB1V03_LOCUS796</name>
</gene>